<dbReference type="RefSeq" id="XP_012202666.1">
    <property type="nucleotide sequence ID" value="XM_012347276.1"/>
</dbReference>
<dbReference type="AlphaFoldDB" id="A0A067C7N0"/>
<dbReference type="OrthoDB" id="77007at2759"/>
<accession>A0A067C7N0</accession>
<dbReference type="PANTHER" id="PTHR46586:SF3">
    <property type="entry name" value="ANKYRIN REPEAT-CONTAINING PROTEIN"/>
    <property type="match status" value="1"/>
</dbReference>
<dbReference type="OMA" id="GAIMHGH"/>
<keyword evidence="2" id="KW-1185">Reference proteome</keyword>
<protein>
    <submittedName>
        <fullName evidence="1">Uncharacterized protein</fullName>
    </submittedName>
</protein>
<dbReference type="PANTHER" id="PTHR46586">
    <property type="entry name" value="ANKYRIN REPEAT-CONTAINING PROTEIN"/>
    <property type="match status" value="1"/>
</dbReference>
<organism evidence="1 2">
    <name type="scientific">Saprolegnia parasitica (strain CBS 223.65)</name>
    <dbReference type="NCBI Taxonomy" id="695850"/>
    <lineage>
        <taxon>Eukaryota</taxon>
        <taxon>Sar</taxon>
        <taxon>Stramenopiles</taxon>
        <taxon>Oomycota</taxon>
        <taxon>Saprolegniomycetes</taxon>
        <taxon>Saprolegniales</taxon>
        <taxon>Saprolegniaceae</taxon>
        <taxon>Saprolegnia</taxon>
    </lineage>
</organism>
<dbReference type="GeneID" id="24130174"/>
<dbReference type="SUPFAM" id="SSF48403">
    <property type="entry name" value="Ankyrin repeat"/>
    <property type="match status" value="1"/>
</dbReference>
<reference evidence="1 2" key="1">
    <citation type="journal article" date="2013" name="PLoS Genet.">
        <title>Distinctive expansion of potential virulence genes in the genome of the oomycete fish pathogen Saprolegnia parasitica.</title>
        <authorList>
            <person name="Jiang R.H."/>
            <person name="de Bruijn I."/>
            <person name="Haas B.J."/>
            <person name="Belmonte R."/>
            <person name="Lobach L."/>
            <person name="Christie J."/>
            <person name="van den Ackerveken G."/>
            <person name="Bottin A."/>
            <person name="Bulone V."/>
            <person name="Diaz-Moreno S.M."/>
            <person name="Dumas B."/>
            <person name="Fan L."/>
            <person name="Gaulin E."/>
            <person name="Govers F."/>
            <person name="Grenville-Briggs L.J."/>
            <person name="Horner N.R."/>
            <person name="Levin J.Z."/>
            <person name="Mammella M."/>
            <person name="Meijer H.J."/>
            <person name="Morris P."/>
            <person name="Nusbaum C."/>
            <person name="Oome S."/>
            <person name="Phillips A.J."/>
            <person name="van Rooyen D."/>
            <person name="Rzeszutek E."/>
            <person name="Saraiva M."/>
            <person name="Secombes C.J."/>
            <person name="Seidl M.F."/>
            <person name="Snel B."/>
            <person name="Stassen J.H."/>
            <person name="Sykes S."/>
            <person name="Tripathy S."/>
            <person name="van den Berg H."/>
            <person name="Vega-Arreguin J.C."/>
            <person name="Wawra S."/>
            <person name="Young S.K."/>
            <person name="Zeng Q."/>
            <person name="Dieguez-Uribeondo J."/>
            <person name="Russ C."/>
            <person name="Tyler B.M."/>
            <person name="van West P."/>
        </authorList>
    </citation>
    <scope>NUCLEOTIDE SEQUENCE [LARGE SCALE GENOMIC DNA]</scope>
    <source>
        <strain evidence="1 2">CBS 223.65</strain>
    </source>
</reference>
<evidence type="ECO:0000313" key="2">
    <source>
        <dbReference type="Proteomes" id="UP000030745"/>
    </source>
</evidence>
<proteinExistence type="predicted"/>
<dbReference type="KEGG" id="spar:SPRG_07925"/>
<evidence type="ECO:0000313" key="1">
    <source>
        <dbReference type="EMBL" id="KDO26523.1"/>
    </source>
</evidence>
<dbReference type="VEuPathDB" id="FungiDB:SPRG_07925"/>
<gene>
    <name evidence="1" type="ORF">SPRG_07925</name>
</gene>
<dbReference type="Proteomes" id="UP000030745">
    <property type="component" value="Unassembled WGS sequence"/>
</dbReference>
<dbReference type="Gene3D" id="1.25.40.20">
    <property type="entry name" value="Ankyrin repeat-containing domain"/>
    <property type="match status" value="1"/>
</dbReference>
<dbReference type="EMBL" id="KK583223">
    <property type="protein sequence ID" value="KDO26523.1"/>
    <property type="molecule type" value="Genomic_DNA"/>
</dbReference>
<name>A0A067C7N0_SAPPC</name>
<dbReference type="InterPro" id="IPR036770">
    <property type="entry name" value="Ankyrin_rpt-contain_sf"/>
</dbReference>
<dbReference type="InterPro" id="IPR052050">
    <property type="entry name" value="SecEffector_AnkRepeat"/>
</dbReference>
<sequence length="290" mass="31702">MAPLDVLLSREVLAAITAYQDGVPLPLLSMAAHLRRVQRYRAHSYPIRTALPAPAHHALPIADVARLLCFRPLLWSSSVVDHAAAINDVALVTFLLDHGMLQLLHDRGAPCTKHAMDYAATNGHLGVVRFLHEQRDEGCSTFAMTGAIMHGHLAGYNPRAFDLAAARDDMATVRFLHRHRREGCTRDALTSASRAGHRSVNEAFAAAIAGGHLTLVHFFWQSYAGQLRSHVAAGHALATALGHSEVASFLAAVAPRRFAVQDLWDRCIRLWTARFLDEVLGLDIVAVLSD</sequence>